<proteinExistence type="predicted"/>
<reference evidence="2" key="1">
    <citation type="submission" date="2020-08" db="EMBL/GenBank/DDBJ databases">
        <title>Multicomponent nature underlies the extraordinary mechanical properties of spider dragline silk.</title>
        <authorList>
            <person name="Kono N."/>
            <person name="Nakamura H."/>
            <person name="Mori M."/>
            <person name="Yoshida Y."/>
            <person name="Ohtoshi R."/>
            <person name="Malay A.D."/>
            <person name="Moran D.A.P."/>
            <person name="Tomita M."/>
            <person name="Numata K."/>
            <person name="Arakawa K."/>
        </authorList>
    </citation>
    <scope>NUCLEOTIDE SEQUENCE</scope>
</reference>
<evidence type="ECO:0000313" key="3">
    <source>
        <dbReference type="Proteomes" id="UP000887159"/>
    </source>
</evidence>
<sequence length="124" mass="13599">MRTRCLKCGESHRTSDCPIKEKITNPICINCNKTGHKANWSQCEEFPKRKPKKGETIHNRNTIKEPEIKKPSKPVTPNLSFAAALSGAPNKNSIPGTSAASEEAPTTNEKITKIALDLTTRSAN</sequence>
<gene>
    <name evidence="2" type="ORF">TNCV_4563851</name>
</gene>
<accession>A0A8X6W4G1</accession>
<comment type="caution">
    <text evidence="2">The sequence shown here is derived from an EMBL/GenBank/DDBJ whole genome shotgun (WGS) entry which is preliminary data.</text>
</comment>
<feature type="compositionally biased region" description="Polar residues" evidence="1">
    <location>
        <begin position="89"/>
        <end position="109"/>
    </location>
</feature>
<protein>
    <submittedName>
        <fullName evidence="2">Uncharacterized protein</fullName>
    </submittedName>
</protein>
<keyword evidence="3" id="KW-1185">Reference proteome</keyword>
<name>A0A8X6W4G1_TRICX</name>
<organism evidence="2 3">
    <name type="scientific">Trichonephila clavipes</name>
    <name type="common">Golden silk orbweaver</name>
    <name type="synonym">Nephila clavipes</name>
    <dbReference type="NCBI Taxonomy" id="2585209"/>
    <lineage>
        <taxon>Eukaryota</taxon>
        <taxon>Metazoa</taxon>
        <taxon>Ecdysozoa</taxon>
        <taxon>Arthropoda</taxon>
        <taxon>Chelicerata</taxon>
        <taxon>Arachnida</taxon>
        <taxon>Araneae</taxon>
        <taxon>Araneomorphae</taxon>
        <taxon>Entelegynae</taxon>
        <taxon>Araneoidea</taxon>
        <taxon>Nephilidae</taxon>
        <taxon>Trichonephila</taxon>
    </lineage>
</organism>
<feature type="region of interest" description="Disordered" evidence="1">
    <location>
        <begin position="44"/>
        <end position="124"/>
    </location>
</feature>
<evidence type="ECO:0000256" key="1">
    <source>
        <dbReference type="SAM" id="MobiDB-lite"/>
    </source>
</evidence>
<evidence type="ECO:0000313" key="2">
    <source>
        <dbReference type="EMBL" id="GFY28033.1"/>
    </source>
</evidence>
<dbReference type="AlphaFoldDB" id="A0A8X6W4G1"/>
<dbReference type="Proteomes" id="UP000887159">
    <property type="component" value="Unassembled WGS sequence"/>
</dbReference>
<dbReference type="EMBL" id="BMAU01021382">
    <property type="protein sequence ID" value="GFY28033.1"/>
    <property type="molecule type" value="Genomic_DNA"/>
</dbReference>
<feature type="compositionally biased region" description="Basic and acidic residues" evidence="1">
    <location>
        <begin position="45"/>
        <end position="70"/>
    </location>
</feature>